<dbReference type="AlphaFoldDB" id="A0AAN8S670"/>
<evidence type="ECO:0000256" key="1">
    <source>
        <dbReference type="SAM" id="Coils"/>
    </source>
</evidence>
<dbReference type="Proteomes" id="UP001372834">
    <property type="component" value="Unassembled WGS sequence"/>
</dbReference>
<keyword evidence="1" id="KW-0175">Coiled coil</keyword>
<feature type="region of interest" description="Disordered" evidence="2">
    <location>
        <begin position="486"/>
        <end position="524"/>
    </location>
</feature>
<feature type="compositionally biased region" description="Basic and acidic residues" evidence="2">
    <location>
        <begin position="368"/>
        <end position="378"/>
    </location>
</feature>
<proteinExistence type="predicted"/>
<dbReference type="Pfam" id="PF13415">
    <property type="entry name" value="Beta-prop_FBX42"/>
    <property type="match status" value="1"/>
</dbReference>
<comment type="caution">
    <text evidence="3">The sequence shown here is derived from an EMBL/GenBank/DDBJ whole genome shotgun (WGS) entry which is preliminary data.</text>
</comment>
<accession>A0AAN8S670</accession>
<name>A0AAN8S670_POLSC</name>
<feature type="compositionally biased region" description="Acidic residues" evidence="2">
    <location>
        <begin position="492"/>
        <end position="524"/>
    </location>
</feature>
<dbReference type="InterPro" id="IPR011498">
    <property type="entry name" value="Kelch_2"/>
</dbReference>
<evidence type="ECO:0008006" key="5">
    <source>
        <dbReference type="Google" id="ProtNLM"/>
    </source>
</evidence>
<dbReference type="EMBL" id="JAWJWE010000036">
    <property type="protein sequence ID" value="KAK6628929.1"/>
    <property type="molecule type" value="Genomic_DNA"/>
</dbReference>
<dbReference type="Gene3D" id="2.120.10.80">
    <property type="entry name" value="Kelch-type beta propeller"/>
    <property type="match status" value="2"/>
</dbReference>
<evidence type="ECO:0000313" key="4">
    <source>
        <dbReference type="Proteomes" id="UP001372834"/>
    </source>
</evidence>
<dbReference type="SUPFAM" id="SSF117281">
    <property type="entry name" value="Kelch motif"/>
    <property type="match status" value="1"/>
</dbReference>
<dbReference type="InterPro" id="IPR015915">
    <property type="entry name" value="Kelch-typ_b-propeller"/>
</dbReference>
<evidence type="ECO:0000313" key="3">
    <source>
        <dbReference type="EMBL" id="KAK6628929.1"/>
    </source>
</evidence>
<feature type="compositionally biased region" description="Acidic residues" evidence="2">
    <location>
        <begin position="379"/>
        <end position="389"/>
    </location>
</feature>
<organism evidence="3 4">
    <name type="scientific">Polyplax serrata</name>
    <name type="common">Common mouse louse</name>
    <dbReference type="NCBI Taxonomy" id="468196"/>
    <lineage>
        <taxon>Eukaryota</taxon>
        <taxon>Metazoa</taxon>
        <taxon>Ecdysozoa</taxon>
        <taxon>Arthropoda</taxon>
        <taxon>Hexapoda</taxon>
        <taxon>Insecta</taxon>
        <taxon>Pterygota</taxon>
        <taxon>Neoptera</taxon>
        <taxon>Paraneoptera</taxon>
        <taxon>Psocodea</taxon>
        <taxon>Troctomorpha</taxon>
        <taxon>Phthiraptera</taxon>
        <taxon>Anoplura</taxon>
        <taxon>Polyplacidae</taxon>
        <taxon>Polyplax</taxon>
    </lineage>
</organism>
<dbReference type="InterPro" id="IPR052588">
    <property type="entry name" value="Kelch_domain_protein"/>
</dbReference>
<protein>
    <recommendedName>
        <fullName evidence="5">Kelch domain-containing protein 4</fullName>
    </recommendedName>
</protein>
<feature type="coiled-coil region" evidence="1">
    <location>
        <begin position="32"/>
        <end position="59"/>
    </location>
</feature>
<dbReference type="PANTHER" id="PTHR46063:SF1">
    <property type="entry name" value="KELCH DOMAIN-CONTAINING PROTEIN 4"/>
    <property type="match status" value="1"/>
</dbReference>
<sequence length="524" mass="59768">MGKKDKKKGKGIEKTALKTEKKLNAKQKKYLAKIGEDDIEKILAQIEEEEKKKVEIKEIKIEKPTRRANFSFIGHPLKEELFLFGGEFFNGQKTAVYNDLLNYNVNKSEWTVIQAPNAPPPRCGHQMVSVAKEKGQLWLFGGEFTSSTQNQFYHYKDLWVFHLGEKKWEKITSHDGPSARSGHRMVHSKNQLVVFGGYHDNLMDYRYFNDVHVFDMEQYKWFKIEPSGIAPSPRSGCQMVPLVDGKILISGGYSKQKIKKDVDKGVLHSDMFILTPEKNDTTGKKWKWVSVKQSGIVPNPRSGCSIAMAPGNRAFTFGGVFDTEENDEDINGTFYNDLNVLDLEKRSWRPVIVSKKQDSDMKKRRRKDKSEEDSKQSDVEDMEEVEVEDEPKVTTVTDGVFTMTIMPSSATSVNSNSEVKNVDSNVFTPSPRMNCGLTVKNGTLYLFGGLVEDDEKQLTLSDMYSLDLHRLDEWKILLCDEEAKRAWVASESENESDSDENEDEDEDEDGDEDCDNSDEDMDTE</sequence>
<reference evidence="3 4" key="1">
    <citation type="submission" date="2023-10" db="EMBL/GenBank/DDBJ databases">
        <title>Genomes of two closely related lineages of the louse Polyplax serrata with different host specificities.</title>
        <authorList>
            <person name="Martinu J."/>
            <person name="Tarabai H."/>
            <person name="Stefka J."/>
            <person name="Hypsa V."/>
        </authorList>
    </citation>
    <scope>NUCLEOTIDE SEQUENCE [LARGE SCALE GENOMIC DNA]</scope>
    <source>
        <strain evidence="3">HR10_N</strain>
    </source>
</reference>
<dbReference type="PANTHER" id="PTHR46063">
    <property type="entry name" value="KELCH DOMAIN-CONTAINING PROTEIN"/>
    <property type="match status" value="1"/>
</dbReference>
<gene>
    <name evidence="3" type="ORF">RUM43_002746</name>
</gene>
<dbReference type="Pfam" id="PF07646">
    <property type="entry name" value="Kelch_2"/>
    <property type="match status" value="1"/>
</dbReference>
<evidence type="ECO:0000256" key="2">
    <source>
        <dbReference type="SAM" id="MobiDB-lite"/>
    </source>
</evidence>
<feature type="region of interest" description="Disordered" evidence="2">
    <location>
        <begin position="354"/>
        <end position="393"/>
    </location>
</feature>